<sequence>VLPVQPISRPIRRSPLPAVAAGPTWPRVFQNEVLVVKLLPVDGFASGAVVVGEVSSLTHELGDDAVEAAPLEAEALLVGAEAAEILCSEQGREVRAVSLDYAFQDSIWHADGSRDHTMLSIAAAASCGKRERS</sequence>
<dbReference type="AlphaFoldDB" id="A0A8C4JUD4"/>
<dbReference type="Ensembl" id="ENSDNVT00000015043.1">
    <property type="protein sequence ID" value="ENSDNVP00000012486.1"/>
    <property type="gene ID" value="ENSDNVG00000008822.1"/>
</dbReference>
<proteinExistence type="predicted"/>
<protein>
    <submittedName>
        <fullName evidence="1">Uncharacterized protein</fullName>
    </submittedName>
</protein>
<reference evidence="1" key="1">
    <citation type="submission" date="2025-08" db="UniProtKB">
        <authorList>
            <consortium name="Ensembl"/>
        </authorList>
    </citation>
    <scope>IDENTIFICATION</scope>
</reference>
<name>A0A8C4JUD4_DRONO</name>
<evidence type="ECO:0000313" key="2">
    <source>
        <dbReference type="Proteomes" id="UP000694423"/>
    </source>
</evidence>
<accession>A0A8C4JUD4</accession>
<organism evidence="1 2">
    <name type="scientific">Dromaius novaehollandiae</name>
    <name type="common">Emu</name>
    <dbReference type="NCBI Taxonomy" id="8790"/>
    <lineage>
        <taxon>Eukaryota</taxon>
        <taxon>Metazoa</taxon>
        <taxon>Chordata</taxon>
        <taxon>Craniata</taxon>
        <taxon>Vertebrata</taxon>
        <taxon>Euteleostomi</taxon>
        <taxon>Archelosauria</taxon>
        <taxon>Archosauria</taxon>
        <taxon>Dinosauria</taxon>
        <taxon>Saurischia</taxon>
        <taxon>Theropoda</taxon>
        <taxon>Coelurosauria</taxon>
        <taxon>Aves</taxon>
        <taxon>Palaeognathae</taxon>
        <taxon>Casuariiformes</taxon>
        <taxon>Dromaiidae</taxon>
        <taxon>Dromaius</taxon>
    </lineage>
</organism>
<evidence type="ECO:0000313" key="1">
    <source>
        <dbReference type="Ensembl" id="ENSDNVP00000012486.1"/>
    </source>
</evidence>
<keyword evidence="2" id="KW-1185">Reference proteome</keyword>
<dbReference type="Proteomes" id="UP000694423">
    <property type="component" value="Unplaced"/>
</dbReference>
<reference evidence="1" key="2">
    <citation type="submission" date="2025-09" db="UniProtKB">
        <authorList>
            <consortium name="Ensembl"/>
        </authorList>
    </citation>
    <scope>IDENTIFICATION</scope>
</reference>